<feature type="signal peptide" evidence="1">
    <location>
        <begin position="1"/>
        <end position="21"/>
    </location>
</feature>
<dbReference type="EMBL" id="RWJN01000137">
    <property type="protein sequence ID" value="TCD66387.1"/>
    <property type="molecule type" value="Genomic_DNA"/>
</dbReference>
<feature type="chain" id="PRO_5020415002" evidence="1">
    <location>
        <begin position="22"/>
        <end position="148"/>
    </location>
</feature>
<gene>
    <name evidence="2" type="ORF">EIP91_001436</name>
</gene>
<keyword evidence="3" id="KW-1185">Reference proteome</keyword>
<comment type="caution">
    <text evidence="2">The sequence shown here is derived from an EMBL/GenBank/DDBJ whole genome shotgun (WGS) entry which is preliminary data.</text>
</comment>
<evidence type="ECO:0000313" key="2">
    <source>
        <dbReference type="EMBL" id="TCD66387.1"/>
    </source>
</evidence>
<reference evidence="2 3" key="1">
    <citation type="submission" date="2018-11" db="EMBL/GenBank/DDBJ databases">
        <title>Genome assembly of Steccherinum ochraceum LE-BIN_3174, the white-rot fungus of the Steccherinaceae family (The Residual Polyporoid clade, Polyporales, Basidiomycota).</title>
        <authorList>
            <person name="Fedorova T.V."/>
            <person name="Glazunova O.A."/>
            <person name="Landesman E.O."/>
            <person name="Moiseenko K.V."/>
            <person name="Psurtseva N.V."/>
            <person name="Savinova O.S."/>
            <person name="Shakhova N.V."/>
            <person name="Tyazhelova T.V."/>
            <person name="Vasina D.V."/>
        </authorList>
    </citation>
    <scope>NUCLEOTIDE SEQUENCE [LARGE SCALE GENOMIC DNA]</scope>
    <source>
        <strain evidence="2 3">LE-BIN_3174</strain>
    </source>
</reference>
<sequence>MLANYSKLIALISATLPIAQAGVVGLFDRAGILATHEEIVEWITTTDANITYVGAPIDFTKRAAQDTMVVYCSSRTQNVCGGPCTVYNGNAACLNAPNTNCLRATTNVGFCDRAGCGGSCNQFSSCGTVLDDGFCATPGTKSINVPFT</sequence>
<keyword evidence="1" id="KW-0732">Signal</keyword>
<name>A0A4V2MWI4_9APHY</name>
<accession>A0A4V2MWI4</accession>
<proteinExistence type="predicted"/>
<dbReference type="AlphaFoldDB" id="A0A4V2MWI4"/>
<evidence type="ECO:0000256" key="1">
    <source>
        <dbReference type="SAM" id="SignalP"/>
    </source>
</evidence>
<evidence type="ECO:0000313" key="3">
    <source>
        <dbReference type="Proteomes" id="UP000292702"/>
    </source>
</evidence>
<protein>
    <submittedName>
        <fullName evidence="2">Uncharacterized protein</fullName>
    </submittedName>
</protein>
<dbReference type="OrthoDB" id="2985022at2759"/>
<dbReference type="Proteomes" id="UP000292702">
    <property type="component" value="Unassembled WGS sequence"/>
</dbReference>
<organism evidence="2 3">
    <name type="scientific">Steccherinum ochraceum</name>
    <dbReference type="NCBI Taxonomy" id="92696"/>
    <lineage>
        <taxon>Eukaryota</taxon>
        <taxon>Fungi</taxon>
        <taxon>Dikarya</taxon>
        <taxon>Basidiomycota</taxon>
        <taxon>Agaricomycotina</taxon>
        <taxon>Agaricomycetes</taxon>
        <taxon>Polyporales</taxon>
        <taxon>Steccherinaceae</taxon>
        <taxon>Steccherinum</taxon>
    </lineage>
</organism>